<evidence type="ECO:0000313" key="2">
    <source>
        <dbReference type="Proteomes" id="UP000189701"/>
    </source>
</evidence>
<sequence length="104" mass="11301">MLCFLENGTFLADLFNTTVAGVGGSFEMRSHPPGEEEKLLASGSRSDDKRKGALGHEKVCSEVTPSQRLRRSNSVDRPPSRSCTPSDVALAFSEARRFGLMVVL</sequence>
<name>A0A1U7X125_NICSY</name>
<keyword evidence="2" id="KW-1185">Reference proteome</keyword>
<gene>
    <name evidence="3" type="primary">LOC104229269</name>
</gene>
<reference evidence="3" key="2">
    <citation type="submission" date="2025-08" db="UniProtKB">
        <authorList>
            <consortium name="RefSeq"/>
        </authorList>
    </citation>
    <scope>IDENTIFICATION</scope>
    <source>
        <tissue evidence="3">Leaf</tissue>
    </source>
</reference>
<protein>
    <submittedName>
        <fullName evidence="3">Uncharacterized protein LOC104229269</fullName>
    </submittedName>
</protein>
<dbReference type="Proteomes" id="UP000189701">
    <property type="component" value="Unplaced"/>
</dbReference>
<dbReference type="RefSeq" id="XP_009780185.1">
    <property type="nucleotide sequence ID" value="XM_009781883.1"/>
</dbReference>
<evidence type="ECO:0000256" key="1">
    <source>
        <dbReference type="SAM" id="MobiDB-lite"/>
    </source>
</evidence>
<accession>A0A1U7X125</accession>
<evidence type="ECO:0000313" key="3">
    <source>
        <dbReference type="RefSeq" id="XP_009780185.1"/>
    </source>
</evidence>
<proteinExistence type="predicted"/>
<feature type="region of interest" description="Disordered" evidence="1">
    <location>
        <begin position="28"/>
        <end position="60"/>
    </location>
</feature>
<organism evidence="2 3">
    <name type="scientific">Nicotiana sylvestris</name>
    <name type="common">Wood tobacco</name>
    <name type="synonym">South American tobacco</name>
    <dbReference type="NCBI Taxonomy" id="4096"/>
    <lineage>
        <taxon>Eukaryota</taxon>
        <taxon>Viridiplantae</taxon>
        <taxon>Streptophyta</taxon>
        <taxon>Embryophyta</taxon>
        <taxon>Tracheophyta</taxon>
        <taxon>Spermatophyta</taxon>
        <taxon>Magnoliopsida</taxon>
        <taxon>eudicotyledons</taxon>
        <taxon>Gunneridae</taxon>
        <taxon>Pentapetalae</taxon>
        <taxon>asterids</taxon>
        <taxon>lamiids</taxon>
        <taxon>Solanales</taxon>
        <taxon>Solanaceae</taxon>
        <taxon>Nicotianoideae</taxon>
        <taxon>Nicotianeae</taxon>
        <taxon>Nicotiana</taxon>
    </lineage>
</organism>
<reference evidence="2" key="1">
    <citation type="journal article" date="2013" name="Genome Biol.">
        <title>Reference genomes and transcriptomes of Nicotiana sylvestris and Nicotiana tomentosiformis.</title>
        <authorList>
            <person name="Sierro N."/>
            <person name="Battey J.N."/>
            <person name="Ouadi S."/>
            <person name="Bovet L."/>
            <person name="Goepfert S."/>
            <person name="Bakaher N."/>
            <person name="Peitsch M.C."/>
            <person name="Ivanov N.V."/>
        </authorList>
    </citation>
    <scope>NUCLEOTIDE SEQUENCE [LARGE SCALE GENOMIC DNA]</scope>
</reference>
<dbReference type="AlphaFoldDB" id="A0A1U7X125"/>